<feature type="domain" description="Band 3 cytoplasmic" evidence="2">
    <location>
        <begin position="130"/>
        <end position="243"/>
    </location>
</feature>
<gene>
    <name evidence="3" type="ORF">PLXY2_LOCUS16336</name>
</gene>
<keyword evidence="4" id="KW-1185">Reference proteome</keyword>
<evidence type="ECO:0000313" key="4">
    <source>
        <dbReference type="Proteomes" id="UP000653454"/>
    </source>
</evidence>
<name>A0A8S4GAK5_PLUXY</name>
<evidence type="ECO:0000259" key="2">
    <source>
        <dbReference type="Pfam" id="PF07565"/>
    </source>
</evidence>
<dbReference type="AlphaFoldDB" id="A0A8S4GAK5"/>
<organism evidence="3 4">
    <name type="scientific">Plutella xylostella</name>
    <name type="common">Diamondback moth</name>
    <name type="synonym">Plutella maculipennis</name>
    <dbReference type="NCBI Taxonomy" id="51655"/>
    <lineage>
        <taxon>Eukaryota</taxon>
        <taxon>Metazoa</taxon>
        <taxon>Ecdysozoa</taxon>
        <taxon>Arthropoda</taxon>
        <taxon>Hexapoda</taxon>
        <taxon>Insecta</taxon>
        <taxon>Pterygota</taxon>
        <taxon>Neoptera</taxon>
        <taxon>Endopterygota</taxon>
        <taxon>Lepidoptera</taxon>
        <taxon>Glossata</taxon>
        <taxon>Ditrysia</taxon>
        <taxon>Yponomeutoidea</taxon>
        <taxon>Plutellidae</taxon>
        <taxon>Plutella</taxon>
    </lineage>
</organism>
<dbReference type="InterPro" id="IPR003020">
    <property type="entry name" value="HCO3_transpt_euk"/>
</dbReference>
<evidence type="ECO:0000313" key="3">
    <source>
        <dbReference type="EMBL" id="CAG9138075.1"/>
    </source>
</evidence>
<accession>A0A8S4GAK5</accession>
<comment type="caution">
    <text evidence="3">The sequence shown here is derived from an EMBL/GenBank/DDBJ whole genome shotgun (WGS) entry which is preliminary data.</text>
</comment>
<dbReference type="InterPro" id="IPR013769">
    <property type="entry name" value="Band3_cytoplasmic_dom"/>
</dbReference>
<reference evidence="3" key="1">
    <citation type="submission" date="2020-11" db="EMBL/GenBank/DDBJ databases">
        <authorList>
            <person name="Whiteford S."/>
        </authorList>
    </citation>
    <scope>NUCLEOTIDE SEQUENCE</scope>
</reference>
<dbReference type="EMBL" id="CAJHNJ030000492">
    <property type="protein sequence ID" value="CAG9138075.1"/>
    <property type="molecule type" value="Genomic_DNA"/>
</dbReference>
<dbReference type="GO" id="GO:0005452">
    <property type="term" value="F:solute:inorganic anion antiporter activity"/>
    <property type="evidence" value="ECO:0007669"/>
    <property type="project" value="InterPro"/>
</dbReference>
<proteinExistence type="predicted"/>
<dbReference type="GO" id="GO:0015701">
    <property type="term" value="P:bicarbonate transport"/>
    <property type="evidence" value="ECO:0007669"/>
    <property type="project" value="TreeGrafter"/>
</dbReference>
<dbReference type="InterPro" id="IPR016152">
    <property type="entry name" value="PTrfase/Anion_transptr"/>
</dbReference>
<protein>
    <submittedName>
        <fullName evidence="3">(diamondback moth) hypothetical protein</fullName>
    </submittedName>
</protein>
<dbReference type="PANTHER" id="PTHR11453">
    <property type="entry name" value="ANION EXCHANGE PROTEIN"/>
    <property type="match status" value="1"/>
</dbReference>
<feature type="region of interest" description="Disordered" evidence="1">
    <location>
        <begin position="1"/>
        <end position="90"/>
    </location>
</feature>
<sequence>MSSGKRKLSFLGYAPPSFGGSEDEVRLDEEMEHAVWGAQGDAAAPPLPVNTAPQRDPSAPVPARPSEDSRHVQFGASHPASYRRPSLTREKLRKFSLQETRSPRVPPPAPPLGAAVSNRSVNNNNNNNPHSVFVQLDELLGEEDEAAWTQTARWIKYEQDVEAAGRWGRPHVAPLSFHSLLNLRRCLEQGVVLLDLEEKDLPGIATRVTEKMVSEGLIEADDQQLVISCLLKRHKHVHDGGFRFSISGRKLSSYTSLQVSPCFNLSYNLF</sequence>
<dbReference type="GO" id="GO:0008509">
    <property type="term" value="F:monoatomic anion transmembrane transporter activity"/>
    <property type="evidence" value="ECO:0007669"/>
    <property type="project" value="InterPro"/>
</dbReference>
<dbReference type="PANTHER" id="PTHR11453:SF47">
    <property type="entry name" value="ANION EXCHANGE PROTEIN"/>
    <property type="match status" value="1"/>
</dbReference>
<dbReference type="Pfam" id="PF07565">
    <property type="entry name" value="Band_3_cyto"/>
    <property type="match status" value="1"/>
</dbReference>
<evidence type="ECO:0000256" key="1">
    <source>
        <dbReference type="SAM" id="MobiDB-lite"/>
    </source>
</evidence>
<dbReference type="GO" id="GO:0005886">
    <property type="term" value="C:plasma membrane"/>
    <property type="evidence" value="ECO:0007669"/>
    <property type="project" value="TreeGrafter"/>
</dbReference>
<dbReference type="Gene3D" id="3.40.930.10">
    <property type="entry name" value="Mannitol-specific EII, Chain A"/>
    <property type="match status" value="1"/>
</dbReference>
<dbReference type="SUPFAM" id="SSF55804">
    <property type="entry name" value="Phoshotransferase/anion transport protein"/>
    <property type="match status" value="1"/>
</dbReference>
<dbReference type="Proteomes" id="UP000653454">
    <property type="component" value="Unassembled WGS sequence"/>
</dbReference>
<dbReference type="GO" id="GO:0051453">
    <property type="term" value="P:regulation of intracellular pH"/>
    <property type="evidence" value="ECO:0007669"/>
    <property type="project" value="TreeGrafter"/>
</dbReference>
<feature type="compositionally biased region" description="Acidic residues" evidence="1">
    <location>
        <begin position="21"/>
        <end position="31"/>
    </location>
</feature>